<proteinExistence type="predicted"/>
<organism evidence="2 3">
    <name type="scientific">Psychroflexus planctonicus</name>
    <dbReference type="NCBI Taxonomy" id="1526575"/>
    <lineage>
        <taxon>Bacteria</taxon>
        <taxon>Pseudomonadati</taxon>
        <taxon>Bacteroidota</taxon>
        <taxon>Flavobacteriia</taxon>
        <taxon>Flavobacteriales</taxon>
        <taxon>Flavobacteriaceae</taxon>
        <taxon>Psychroflexus</taxon>
    </lineage>
</organism>
<dbReference type="RefSeq" id="WP_188458180.1">
    <property type="nucleotide sequence ID" value="NZ_BMGM01000004.1"/>
</dbReference>
<reference evidence="3" key="1">
    <citation type="journal article" date="2019" name="Int. J. Syst. Evol. Microbiol.">
        <title>The Global Catalogue of Microorganisms (GCM) 10K type strain sequencing project: providing services to taxonomists for standard genome sequencing and annotation.</title>
        <authorList>
            <consortium name="The Broad Institute Genomics Platform"/>
            <consortium name="The Broad Institute Genome Sequencing Center for Infectious Disease"/>
            <person name="Wu L."/>
            <person name="Ma J."/>
        </authorList>
    </citation>
    <scope>NUCLEOTIDE SEQUENCE [LARGE SCALE GENOMIC DNA]</scope>
    <source>
        <strain evidence="3">CGMCC 1.12931</strain>
    </source>
</reference>
<protein>
    <submittedName>
        <fullName evidence="2">N-acetyltransferase</fullName>
    </submittedName>
</protein>
<name>A0ABQ1SGG2_9FLAO</name>
<dbReference type="Gene3D" id="3.40.630.30">
    <property type="match status" value="1"/>
</dbReference>
<evidence type="ECO:0000313" key="2">
    <source>
        <dbReference type="EMBL" id="GGE33292.1"/>
    </source>
</evidence>
<dbReference type="Pfam" id="PF13673">
    <property type="entry name" value="Acetyltransf_10"/>
    <property type="match status" value="1"/>
</dbReference>
<dbReference type="InterPro" id="IPR000182">
    <property type="entry name" value="GNAT_dom"/>
</dbReference>
<keyword evidence="3" id="KW-1185">Reference proteome</keyword>
<dbReference type="PROSITE" id="PS51186">
    <property type="entry name" value="GNAT"/>
    <property type="match status" value="1"/>
</dbReference>
<dbReference type="EMBL" id="BMGM01000004">
    <property type="protein sequence ID" value="GGE33292.1"/>
    <property type="molecule type" value="Genomic_DNA"/>
</dbReference>
<evidence type="ECO:0000313" key="3">
    <source>
        <dbReference type="Proteomes" id="UP000599179"/>
    </source>
</evidence>
<feature type="domain" description="N-acetyltransferase" evidence="1">
    <location>
        <begin position="1"/>
        <end position="145"/>
    </location>
</feature>
<dbReference type="Proteomes" id="UP000599179">
    <property type="component" value="Unassembled WGS sequence"/>
</dbReference>
<gene>
    <name evidence="2" type="primary">yitI</name>
    <name evidence="2" type="ORF">GCM10010832_11880</name>
</gene>
<comment type="caution">
    <text evidence="2">The sequence shown here is derived from an EMBL/GenBank/DDBJ whole genome shotgun (WGS) entry which is preliminary data.</text>
</comment>
<accession>A0ABQ1SGG2</accession>
<sequence>MTIKQISVAETIPIRHAVLRKNKPIETCYFTGDYLESTFHLGVFLDNNLAGICTLVNNEKVIVQKLYAYQLRGMAILDQFQGNKLGKSLMEFLPEFLKTNKILNIWCNARVSAVDFYQKFGFKAYGEPFEIPYVGPHQLMLKSYE</sequence>
<dbReference type="SUPFAM" id="SSF55729">
    <property type="entry name" value="Acyl-CoA N-acyltransferases (Nat)"/>
    <property type="match status" value="1"/>
</dbReference>
<dbReference type="InterPro" id="IPR016181">
    <property type="entry name" value="Acyl_CoA_acyltransferase"/>
</dbReference>
<evidence type="ECO:0000259" key="1">
    <source>
        <dbReference type="PROSITE" id="PS51186"/>
    </source>
</evidence>